<name>A0A7V0MZE4_UNCAE</name>
<comment type="caution">
    <text evidence="9">The sequence shown here is derived from an EMBL/GenBank/DDBJ whole genome shotgun (WGS) entry which is preliminary data.</text>
</comment>
<organism evidence="9">
    <name type="scientific">Aerophobetes bacterium</name>
    <dbReference type="NCBI Taxonomy" id="2030807"/>
    <lineage>
        <taxon>Bacteria</taxon>
        <taxon>Candidatus Aerophobota</taxon>
    </lineage>
</organism>
<evidence type="ECO:0000256" key="1">
    <source>
        <dbReference type="ARBA" id="ARBA00004651"/>
    </source>
</evidence>
<keyword evidence="7" id="KW-0460">Magnesium</keyword>
<sequence>MGYPVVCFLVLEYGSSFLLLNGWFNMSVGILIFFVSFLLTFAVFPKVIPRLKKARIVGKDLNKPGQPEVAEMGGLVMVAGFAGGVIMSIAIETFFDRVVNLNLVVIFAILSTVLMIALIGIIDDLIFLPKSIKAITPIFASFPLVAIRAGHTAMNIPFVGVIDFGLLYPLVLVPVGITGAANAVNMLAGFNGLEVGMGIVAVGCLSVIAYFIGATTSFIVLISALGALLATLRYNWYPAKVLIGDVGTLSIGAIIASAVITGNFELAGVIIIIPYFIDFLFKALNHFPSKGWGGVYKNGKLYCPPSGPVSLCQFIMRLSKGISERALSLTLILIELGFGIVAILFYIKVLRL</sequence>
<evidence type="ECO:0000256" key="2">
    <source>
        <dbReference type="ARBA" id="ARBA00022475"/>
    </source>
</evidence>
<keyword evidence="7" id="KW-0479">Metal-binding</keyword>
<proteinExistence type="predicted"/>
<evidence type="ECO:0000256" key="3">
    <source>
        <dbReference type="ARBA" id="ARBA00022679"/>
    </source>
</evidence>
<dbReference type="GO" id="GO:0016780">
    <property type="term" value="F:phosphotransferase activity, for other substituted phosphate groups"/>
    <property type="evidence" value="ECO:0007669"/>
    <property type="project" value="InterPro"/>
</dbReference>
<dbReference type="EMBL" id="DRBC01000189">
    <property type="protein sequence ID" value="HDN84745.1"/>
    <property type="molecule type" value="Genomic_DNA"/>
</dbReference>
<keyword evidence="5 8" id="KW-1133">Transmembrane helix</keyword>
<feature type="binding site" evidence="7">
    <location>
        <position position="185"/>
    </location>
    <ligand>
        <name>Mg(2+)</name>
        <dbReference type="ChEBI" id="CHEBI:18420"/>
    </ligand>
</feature>
<gene>
    <name evidence="9" type="ORF">ENG47_03175</name>
</gene>
<feature type="transmembrane region" description="Helical" evidence="8">
    <location>
        <begin position="69"/>
        <end position="91"/>
    </location>
</feature>
<keyword evidence="2" id="KW-1003">Cell membrane</keyword>
<feature type="transmembrane region" description="Helical" evidence="8">
    <location>
        <begin position="166"/>
        <end position="188"/>
    </location>
</feature>
<dbReference type="Pfam" id="PF00953">
    <property type="entry name" value="Glycos_transf_4"/>
    <property type="match status" value="1"/>
</dbReference>
<feature type="transmembrane region" description="Helical" evidence="8">
    <location>
        <begin position="326"/>
        <end position="347"/>
    </location>
</feature>
<dbReference type="Proteomes" id="UP000885660">
    <property type="component" value="Unassembled WGS sequence"/>
</dbReference>
<feature type="transmembrane region" description="Helical" evidence="8">
    <location>
        <begin position="103"/>
        <end position="122"/>
    </location>
</feature>
<dbReference type="GO" id="GO:0005886">
    <property type="term" value="C:plasma membrane"/>
    <property type="evidence" value="ECO:0007669"/>
    <property type="project" value="UniProtKB-SubCell"/>
</dbReference>
<evidence type="ECO:0000256" key="4">
    <source>
        <dbReference type="ARBA" id="ARBA00022692"/>
    </source>
</evidence>
<dbReference type="InterPro" id="IPR000715">
    <property type="entry name" value="Glycosyl_transferase_4"/>
</dbReference>
<dbReference type="GO" id="GO:0046872">
    <property type="term" value="F:metal ion binding"/>
    <property type="evidence" value="ECO:0007669"/>
    <property type="project" value="UniProtKB-KW"/>
</dbReference>
<dbReference type="AlphaFoldDB" id="A0A7V0MZE4"/>
<evidence type="ECO:0000256" key="6">
    <source>
        <dbReference type="ARBA" id="ARBA00023136"/>
    </source>
</evidence>
<evidence type="ECO:0000256" key="5">
    <source>
        <dbReference type="ARBA" id="ARBA00022989"/>
    </source>
</evidence>
<dbReference type="GO" id="GO:0071555">
    <property type="term" value="P:cell wall organization"/>
    <property type="evidence" value="ECO:0007669"/>
    <property type="project" value="TreeGrafter"/>
</dbReference>
<evidence type="ECO:0000256" key="7">
    <source>
        <dbReference type="PIRSR" id="PIRSR600715-1"/>
    </source>
</evidence>
<comment type="cofactor">
    <cofactor evidence="7">
        <name>Mg(2+)</name>
        <dbReference type="ChEBI" id="CHEBI:18420"/>
    </cofactor>
</comment>
<keyword evidence="6 8" id="KW-0472">Membrane</keyword>
<evidence type="ECO:0008006" key="10">
    <source>
        <dbReference type="Google" id="ProtNLM"/>
    </source>
</evidence>
<accession>A0A7V0MZE4</accession>
<feature type="transmembrane region" description="Helical" evidence="8">
    <location>
        <begin position="195"/>
        <end position="212"/>
    </location>
</feature>
<keyword evidence="3" id="KW-0808">Transferase</keyword>
<evidence type="ECO:0000256" key="8">
    <source>
        <dbReference type="SAM" id="Phobius"/>
    </source>
</evidence>
<dbReference type="GO" id="GO:0044038">
    <property type="term" value="P:cell wall macromolecule biosynthetic process"/>
    <property type="evidence" value="ECO:0007669"/>
    <property type="project" value="TreeGrafter"/>
</dbReference>
<feature type="transmembrane region" description="Helical" evidence="8">
    <location>
        <begin position="23"/>
        <end position="48"/>
    </location>
</feature>
<keyword evidence="4 8" id="KW-0812">Transmembrane</keyword>
<reference evidence="9" key="1">
    <citation type="journal article" date="2020" name="mSystems">
        <title>Genome- and Community-Level Interaction Insights into Carbon Utilization and Element Cycling Functions of Hydrothermarchaeota in Hydrothermal Sediment.</title>
        <authorList>
            <person name="Zhou Z."/>
            <person name="Liu Y."/>
            <person name="Xu W."/>
            <person name="Pan J."/>
            <person name="Luo Z.H."/>
            <person name="Li M."/>
        </authorList>
    </citation>
    <scope>NUCLEOTIDE SEQUENCE [LARGE SCALE GENOMIC DNA]</scope>
    <source>
        <strain evidence="9">HyVt-219</strain>
    </source>
</reference>
<dbReference type="PANTHER" id="PTHR22926">
    <property type="entry name" value="PHOSPHO-N-ACETYLMURAMOYL-PENTAPEPTIDE-TRANSFERASE"/>
    <property type="match status" value="1"/>
</dbReference>
<protein>
    <recommendedName>
        <fullName evidence="10">UDP-N-acetylglucosamine--dolichyl-phosphate N-acetylglucosaminephosphotransferase</fullName>
    </recommendedName>
</protein>
<comment type="subcellular location">
    <subcellularLocation>
        <location evidence="1">Cell membrane</location>
        <topology evidence="1">Multi-pass membrane protein</topology>
    </subcellularLocation>
</comment>
<dbReference type="PANTHER" id="PTHR22926:SF3">
    <property type="entry name" value="UNDECAPRENYL-PHOSPHATE ALPHA-N-ACETYLGLUCOSAMINYL 1-PHOSPHATE TRANSFERASE"/>
    <property type="match status" value="1"/>
</dbReference>
<feature type="binding site" evidence="7">
    <location>
        <position position="245"/>
    </location>
    <ligand>
        <name>Mg(2+)</name>
        <dbReference type="ChEBI" id="CHEBI:18420"/>
    </ligand>
</feature>
<evidence type="ECO:0000313" key="9">
    <source>
        <dbReference type="EMBL" id="HDN84745.1"/>
    </source>
</evidence>
<feature type="transmembrane region" description="Helical" evidence="8">
    <location>
        <begin position="218"/>
        <end position="234"/>
    </location>
</feature>